<reference evidence="2 3" key="1">
    <citation type="submission" date="2020-08" db="EMBL/GenBank/DDBJ databases">
        <title>Edaphobacter telluris sp. nov. and Acidobacterium dinghuensis sp. nov., two acidobacteria isolated from forest soil.</title>
        <authorList>
            <person name="Fu J."/>
            <person name="Qiu L."/>
        </authorList>
    </citation>
    <scope>NUCLEOTIDE SEQUENCE [LARGE SCALE GENOMIC DNA]</scope>
    <source>
        <strain evidence="2">4Y35</strain>
    </source>
</reference>
<keyword evidence="1" id="KW-0732">Signal</keyword>
<organism evidence="2 3">
    <name type="scientific">Alloacidobacterium dinghuense</name>
    <dbReference type="NCBI Taxonomy" id="2763107"/>
    <lineage>
        <taxon>Bacteria</taxon>
        <taxon>Pseudomonadati</taxon>
        <taxon>Acidobacteriota</taxon>
        <taxon>Terriglobia</taxon>
        <taxon>Terriglobales</taxon>
        <taxon>Acidobacteriaceae</taxon>
        <taxon>Alloacidobacterium</taxon>
    </lineage>
</organism>
<accession>A0A7G8BKV8</accession>
<sequence>MIKNKAILFIVFAYLACAPAAFTQEKAPAPAAPGKPGATEEQNLNEYITLLRKDVRSQKSAVMSAVMQLDPDQAAKFWPIYRDYDAELSKVNNLRVSNIKEYSQTYDHLTDAKADELIQNAFLYQKQRMDLLNKYYDVMKQSLGATTAARFVQAEYQLLLIIDLQIDSSLPLAGS</sequence>
<feature type="chain" id="PRO_5028985857" evidence="1">
    <location>
        <begin position="24"/>
        <end position="175"/>
    </location>
</feature>
<protein>
    <submittedName>
        <fullName evidence="2">Uncharacterized protein</fullName>
    </submittedName>
</protein>
<evidence type="ECO:0000256" key="1">
    <source>
        <dbReference type="SAM" id="SignalP"/>
    </source>
</evidence>
<gene>
    <name evidence="2" type="ORF">H7849_04195</name>
</gene>
<dbReference type="EMBL" id="CP060394">
    <property type="protein sequence ID" value="QNI33178.1"/>
    <property type="molecule type" value="Genomic_DNA"/>
</dbReference>
<keyword evidence="3" id="KW-1185">Reference proteome</keyword>
<dbReference type="KEGG" id="adin:H7849_04195"/>
<dbReference type="RefSeq" id="WP_186744400.1">
    <property type="nucleotide sequence ID" value="NZ_CP060394.1"/>
</dbReference>
<name>A0A7G8BKV8_9BACT</name>
<feature type="signal peptide" evidence="1">
    <location>
        <begin position="1"/>
        <end position="23"/>
    </location>
</feature>
<dbReference type="AlphaFoldDB" id="A0A7G8BKV8"/>
<proteinExistence type="predicted"/>
<dbReference type="Proteomes" id="UP000515312">
    <property type="component" value="Chromosome"/>
</dbReference>
<evidence type="ECO:0000313" key="2">
    <source>
        <dbReference type="EMBL" id="QNI33178.1"/>
    </source>
</evidence>
<evidence type="ECO:0000313" key="3">
    <source>
        <dbReference type="Proteomes" id="UP000515312"/>
    </source>
</evidence>